<keyword evidence="4 6" id="KW-0378">Hydrolase</keyword>
<gene>
    <name evidence="10" type="ORF">XF2B_13670</name>
    <name evidence="11" type="ORF">XF8B_13900</name>
    <name evidence="12" type="ORF">XF9B_13600</name>
</gene>
<dbReference type="InterPro" id="IPR009003">
    <property type="entry name" value="Peptidase_S1_PA"/>
</dbReference>
<comment type="similarity">
    <text evidence="1 6">Belongs to the peptidase S1B family.</text>
</comment>
<reference evidence="10" key="1">
    <citation type="submission" date="2020-05" db="EMBL/GenBank/DDBJ databases">
        <title>Complete genome sequence of Bradyrhizobium diazoefficiens XF2 isolated from soybean nodule.</title>
        <authorList>
            <person name="Noda R."/>
            <person name="Kakizaki K."/>
            <person name="Minamisawa K."/>
        </authorList>
    </citation>
    <scope>NUCLEOTIDE SEQUENCE</scope>
    <source>
        <strain evidence="10">XF2</strain>
    </source>
</reference>
<feature type="domain" description="Effector-associated" evidence="9">
    <location>
        <begin position="8"/>
        <end position="90"/>
    </location>
</feature>
<dbReference type="Gene3D" id="2.40.10.10">
    <property type="entry name" value="Trypsin-like serine proteases"/>
    <property type="match status" value="2"/>
</dbReference>
<keyword evidence="3" id="KW-0732">Signal</keyword>
<keyword evidence="5 6" id="KW-0720">Serine protease</keyword>
<evidence type="ECO:0000313" key="11">
    <source>
        <dbReference type="EMBL" id="BCE71279.1"/>
    </source>
</evidence>
<evidence type="ECO:0000256" key="4">
    <source>
        <dbReference type="ARBA" id="ARBA00022801"/>
    </source>
</evidence>
<reference evidence="12" key="3">
    <citation type="submission" date="2020-05" db="EMBL/GenBank/DDBJ databases">
        <title>Complete genome sequence of Bradyrhizobium diazoefficiens XF9 isolated from soybean nodule.</title>
        <authorList>
            <person name="Noda R."/>
            <person name="Kakizaki K."/>
            <person name="Minamisawa K."/>
        </authorList>
    </citation>
    <scope>NUCLEOTIDE SEQUENCE</scope>
    <source>
        <strain evidence="12">XF9</strain>
    </source>
</reference>
<evidence type="ECO:0000256" key="5">
    <source>
        <dbReference type="ARBA" id="ARBA00022825"/>
    </source>
</evidence>
<keyword evidence="8" id="KW-0472">Membrane</keyword>
<keyword evidence="8" id="KW-1133">Transmembrane helix</keyword>
<dbReference type="GO" id="GO:0008236">
    <property type="term" value="F:serine-type peptidase activity"/>
    <property type="evidence" value="ECO:0007669"/>
    <property type="project" value="UniProtKB-KW"/>
</dbReference>
<keyword evidence="8" id="KW-0812">Transmembrane</keyword>
<dbReference type="RefSeq" id="WP_162603485.1">
    <property type="nucleotide sequence ID" value="NZ_CP029603.2"/>
</dbReference>
<name>A0A809XNV1_9BRAD</name>
<dbReference type="GO" id="GO:0006508">
    <property type="term" value="P:proteolysis"/>
    <property type="evidence" value="ECO:0007669"/>
    <property type="project" value="UniProtKB-KW"/>
</dbReference>
<dbReference type="AlphaFoldDB" id="A0A809XNV1"/>
<evidence type="ECO:0000259" key="9">
    <source>
        <dbReference type="Pfam" id="PF19955"/>
    </source>
</evidence>
<accession>A0A809XNV1</accession>
<evidence type="ECO:0000313" key="10">
    <source>
        <dbReference type="EMBL" id="BCE27598.1"/>
    </source>
</evidence>
<feature type="compositionally biased region" description="Polar residues" evidence="7">
    <location>
        <begin position="356"/>
        <end position="372"/>
    </location>
</feature>
<feature type="region of interest" description="Disordered" evidence="7">
    <location>
        <begin position="352"/>
        <end position="406"/>
    </location>
</feature>
<feature type="transmembrane region" description="Helical" evidence="8">
    <location>
        <begin position="436"/>
        <end position="455"/>
    </location>
</feature>
<evidence type="ECO:0000256" key="1">
    <source>
        <dbReference type="ARBA" id="ARBA00008764"/>
    </source>
</evidence>
<dbReference type="PANTHER" id="PTHR14389">
    <property type="entry name" value="SI:CH1073-475A24.1"/>
    <property type="match status" value="1"/>
</dbReference>
<proteinExistence type="inferred from homology"/>
<dbReference type="EC" id="3.4.21.-" evidence="6"/>
<sequence>MDLIDFNSLNGPQRSALRAALSSAYSRADLEKLLSDKLDKSWENLVGEGKNKDDQLFDLIEASQEQGWTDVLVEAAAADRPNNAQIKRLDVTLRLMAPTLPPKELASRANLSLERAIASSTIRYFSDLVAFQGRICRVEADNFRGTGFLIASNLVLTNYHVVEAVKSSDGAAVICRFDWSPQSAQQGRSVKVSSTDWLPAYSPYAPGDDKLGALAPTEKELDFAVLRLDSPVGDELIDGKPRGWFKINDARRPSKNDAVLIVQYPLDRPLSMSMGAVVDDDRDGLAFRIHYAASTHEGSSGSPVFSSELELVALHHAGDPDADRPAEFNQGIPIGLIFRWLKKNKGDLFGQVHPDSLNSSEPASSTANSKVSQVEPGASASRLQKGESHSSEAAGAVQTTPTSPDNQAISVEASARDGTSGVPGSSSIPHADHSRWMFLSTFVMPVIIVLSSLALRQLGQMWTIPETAVAMILAVPGLIGAIVLINFLVQLWGDPPSIWDSTQSDASLRGLPLAGVLFTVLAIIASAWVLGLVSY</sequence>
<dbReference type="PRINTS" id="PR00839">
    <property type="entry name" value="V8PROTEASE"/>
</dbReference>
<evidence type="ECO:0000313" key="12">
    <source>
        <dbReference type="EMBL" id="BCE79939.1"/>
    </source>
</evidence>
<reference evidence="11" key="2">
    <citation type="submission" date="2020-05" db="EMBL/GenBank/DDBJ databases">
        <title>Complete genome sequence of Bradyrhizobium diazoefficiens XF8 isolated from soybean nodule.</title>
        <authorList>
            <person name="Noda R."/>
            <person name="Kakizaki K."/>
            <person name="Minamisawa K."/>
        </authorList>
    </citation>
    <scope>NUCLEOTIDE SEQUENCE</scope>
    <source>
        <strain evidence="11">XF8</strain>
    </source>
</reference>
<evidence type="ECO:0000256" key="7">
    <source>
        <dbReference type="SAM" id="MobiDB-lite"/>
    </source>
</evidence>
<dbReference type="InterPro" id="IPR045430">
    <property type="entry name" value="EAD1"/>
</dbReference>
<dbReference type="InterPro" id="IPR043504">
    <property type="entry name" value="Peptidase_S1_PA_chymotrypsin"/>
</dbReference>
<evidence type="ECO:0000256" key="2">
    <source>
        <dbReference type="ARBA" id="ARBA00022670"/>
    </source>
</evidence>
<evidence type="ECO:0000256" key="3">
    <source>
        <dbReference type="ARBA" id="ARBA00022729"/>
    </source>
</evidence>
<dbReference type="Pfam" id="PF13365">
    <property type="entry name" value="Trypsin_2"/>
    <property type="match status" value="1"/>
</dbReference>
<dbReference type="EMBL" id="AP023092">
    <property type="protein sequence ID" value="BCE27598.1"/>
    <property type="molecule type" value="Genomic_DNA"/>
</dbReference>
<keyword evidence="2 6" id="KW-0645">Protease</keyword>
<feature type="transmembrane region" description="Helical" evidence="8">
    <location>
        <begin position="513"/>
        <end position="533"/>
    </location>
</feature>
<feature type="transmembrane region" description="Helical" evidence="8">
    <location>
        <begin position="467"/>
        <end position="493"/>
    </location>
</feature>
<dbReference type="InterPro" id="IPR008256">
    <property type="entry name" value="Peptidase_S1B"/>
</dbReference>
<evidence type="ECO:0000256" key="6">
    <source>
        <dbReference type="RuleBase" id="RU004296"/>
    </source>
</evidence>
<feature type="compositionally biased region" description="Polar residues" evidence="7">
    <location>
        <begin position="397"/>
        <end position="406"/>
    </location>
</feature>
<dbReference type="EMBL" id="AP023098">
    <property type="protein sequence ID" value="BCE79939.1"/>
    <property type="molecule type" value="Genomic_DNA"/>
</dbReference>
<organism evidence="10">
    <name type="scientific">Bradyrhizobium diazoefficiens</name>
    <dbReference type="NCBI Taxonomy" id="1355477"/>
    <lineage>
        <taxon>Bacteria</taxon>
        <taxon>Pseudomonadati</taxon>
        <taxon>Pseudomonadota</taxon>
        <taxon>Alphaproteobacteria</taxon>
        <taxon>Hyphomicrobiales</taxon>
        <taxon>Nitrobacteraceae</taxon>
        <taxon>Bradyrhizobium</taxon>
    </lineage>
</organism>
<dbReference type="PANTHER" id="PTHR14389:SF3">
    <property type="entry name" value="PROTEIN FAM111A-LIKE"/>
    <property type="match status" value="1"/>
</dbReference>
<dbReference type="Pfam" id="PF19955">
    <property type="entry name" value="EAD1"/>
    <property type="match status" value="1"/>
</dbReference>
<evidence type="ECO:0000256" key="8">
    <source>
        <dbReference type="SAM" id="Phobius"/>
    </source>
</evidence>
<dbReference type="SUPFAM" id="SSF50494">
    <property type="entry name" value="Trypsin-like serine proteases"/>
    <property type="match status" value="1"/>
</dbReference>
<protein>
    <recommendedName>
        <fullName evidence="6">Serine protease</fullName>
        <ecNumber evidence="6">3.4.21.-</ecNumber>
    </recommendedName>
</protein>
<dbReference type="EMBL" id="AP023097">
    <property type="protein sequence ID" value="BCE71279.1"/>
    <property type="molecule type" value="Genomic_DNA"/>
</dbReference>